<dbReference type="PROSITE" id="PS50011">
    <property type="entry name" value="PROTEIN_KINASE_DOM"/>
    <property type="match status" value="1"/>
</dbReference>
<dbReference type="PROSITE" id="PS00107">
    <property type="entry name" value="PROTEIN_KINASE_ATP"/>
    <property type="match status" value="1"/>
</dbReference>
<evidence type="ECO:0000256" key="17">
    <source>
        <dbReference type="RuleBase" id="RU000304"/>
    </source>
</evidence>
<reference evidence="20 21" key="1">
    <citation type="submission" date="2025-05" db="UniProtKB">
        <authorList>
            <consortium name="RefSeq"/>
        </authorList>
    </citation>
    <scope>IDENTIFICATION</scope>
</reference>
<evidence type="ECO:0000256" key="7">
    <source>
        <dbReference type="ARBA" id="ARBA00022741"/>
    </source>
</evidence>
<keyword evidence="6" id="KW-0808">Transferase</keyword>
<dbReference type="PANTHER" id="PTHR24056">
    <property type="entry name" value="CELL DIVISION PROTEIN KINASE"/>
    <property type="match status" value="1"/>
</dbReference>
<keyword evidence="7 16" id="KW-0547">Nucleotide-binding</keyword>
<sequence length="314" mass="35964">MSTLSSSFPDQKLEAFQKLEKIGEGTYGVVYKAKNRITGELVALKKIRLECDDEGCPSTAVREISILKELRFHPFIVQLLDVLHQSGKLYLVFEFLLMDLKKYIDTVEVAMDKALIKSYTYQICNGIDFCHARRIIHRDLKPQNLLIDSKGLIKLADFGLGRAFGIPIRAYTHEVVTLWYRCPEVLLGGKRYSCGIDTWSIGCIFAEMVNKKPIFQGDSEIDEIFKIFQVLGTPDNETWEGVEELPEYKAAFPKWKSKDLQKMLPSLEPAGIDLLKKFLIYNPADRISARKAMKHPYFFDFDPTTLPQPPEEIL</sequence>
<dbReference type="RefSeq" id="XP_065670095.1">
    <property type="nucleotide sequence ID" value="XM_065814023.1"/>
</dbReference>
<evidence type="ECO:0000256" key="9">
    <source>
        <dbReference type="ARBA" id="ARBA00022777"/>
    </source>
</evidence>
<dbReference type="Proteomes" id="UP001652625">
    <property type="component" value="Chromosome 12"/>
</dbReference>
<evidence type="ECO:0000259" key="18">
    <source>
        <dbReference type="PROSITE" id="PS50011"/>
    </source>
</evidence>
<dbReference type="InterPro" id="IPR008271">
    <property type="entry name" value="Ser/Thr_kinase_AS"/>
</dbReference>
<dbReference type="SUPFAM" id="SSF56112">
    <property type="entry name" value="Protein kinase-like (PK-like)"/>
    <property type="match status" value="1"/>
</dbReference>
<keyword evidence="8" id="KW-0498">Mitosis</keyword>
<dbReference type="RefSeq" id="XP_065670096.1">
    <property type="nucleotide sequence ID" value="XM_065814024.1"/>
</dbReference>
<keyword evidence="4" id="KW-0597">Phosphoprotein</keyword>
<proteinExistence type="inferred from homology"/>
<evidence type="ECO:0000313" key="19">
    <source>
        <dbReference type="Proteomes" id="UP001652625"/>
    </source>
</evidence>
<keyword evidence="10 16" id="KW-0067">ATP-binding</keyword>
<evidence type="ECO:0000256" key="14">
    <source>
        <dbReference type="ARBA" id="ARBA00048367"/>
    </source>
</evidence>
<evidence type="ECO:0000256" key="4">
    <source>
        <dbReference type="ARBA" id="ARBA00022553"/>
    </source>
</evidence>
<gene>
    <name evidence="20 21" type="primary">LOC100203266</name>
</gene>
<keyword evidence="11" id="KW-0539">Nucleus</keyword>
<evidence type="ECO:0000256" key="1">
    <source>
        <dbReference type="ARBA" id="ARBA00004123"/>
    </source>
</evidence>
<dbReference type="Gene3D" id="3.30.200.20">
    <property type="entry name" value="Phosphorylase Kinase, domain 1"/>
    <property type="match status" value="1"/>
</dbReference>
<evidence type="ECO:0000256" key="8">
    <source>
        <dbReference type="ARBA" id="ARBA00022776"/>
    </source>
</evidence>
<dbReference type="InterPro" id="IPR050108">
    <property type="entry name" value="CDK"/>
</dbReference>
<protein>
    <submittedName>
        <fullName evidence="20 21">Cyclin-dependent kinase 1</fullName>
    </submittedName>
</protein>
<keyword evidence="12" id="KW-0131">Cell cycle</keyword>
<dbReference type="InterPro" id="IPR000719">
    <property type="entry name" value="Prot_kinase_dom"/>
</dbReference>
<keyword evidence="5" id="KW-0132">Cell division</keyword>
<evidence type="ECO:0000256" key="3">
    <source>
        <dbReference type="ARBA" id="ARBA00022527"/>
    </source>
</evidence>
<comment type="catalytic activity">
    <reaction evidence="15">
        <text>[DNA-directed RNA polymerase] + ATP = phospho-[DNA-directed RNA polymerase] + ADP + H(+)</text>
        <dbReference type="Rhea" id="RHEA:10216"/>
        <dbReference type="Rhea" id="RHEA-COMP:11321"/>
        <dbReference type="Rhea" id="RHEA-COMP:11322"/>
        <dbReference type="ChEBI" id="CHEBI:15378"/>
        <dbReference type="ChEBI" id="CHEBI:30616"/>
        <dbReference type="ChEBI" id="CHEBI:43176"/>
        <dbReference type="ChEBI" id="CHEBI:68546"/>
        <dbReference type="ChEBI" id="CHEBI:456216"/>
        <dbReference type="EC" id="2.7.11.23"/>
    </reaction>
</comment>
<dbReference type="Pfam" id="PF00069">
    <property type="entry name" value="Pkinase"/>
    <property type="match status" value="1"/>
</dbReference>
<dbReference type="GO" id="GO:0016301">
    <property type="term" value="F:kinase activity"/>
    <property type="evidence" value="ECO:0007669"/>
    <property type="project" value="UniProtKB-KW"/>
</dbReference>
<evidence type="ECO:0000256" key="12">
    <source>
        <dbReference type="ARBA" id="ARBA00023306"/>
    </source>
</evidence>
<evidence type="ECO:0000313" key="20">
    <source>
        <dbReference type="RefSeq" id="XP_065670095.1"/>
    </source>
</evidence>
<comment type="subcellular location">
    <subcellularLocation>
        <location evidence="1">Nucleus</location>
    </subcellularLocation>
</comment>
<keyword evidence="3 17" id="KW-0723">Serine/threonine-protein kinase</keyword>
<evidence type="ECO:0000256" key="11">
    <source>
        <dbReference type="ARBA" id="ARBA00023242"/>
    </source>
</evidence>
<comment type="catalytic activity">
    <reaction evidence="13">
        <text>L-threonyl-[protein] + ATP = O-phospho-L-threonyl-[protein] + ADP + H(+)</text>
        <dbReference type="Rhea" id="RHEA:46608"/>
        <dbReference type="Rhea" id="RHEA-COMP:11060"/>
        <dbReference type="Rhea" id="RHEA-COMP:11605"/>
        <dbReference type="ChEBI" id="CHEBI:15378"/>
        <dbReference type="ChEBI" id="CHEBI:30013"/>
        <dbReference type="ChEBI" id="CHEBI:30616"/>
        <dbReference type="ChEBI" id="CHEBI:61977"/>
        <dbReference type="ChEBI" id="CHEBI:456216"/>
        <dbReference type="EC" id="2.7.11.22"/>
    </reaction>
</comment>
<feature type="domain" description="Protein kinase" evidence="18">
    <location>
        <begin position="16"/>
        <end position="298"/>
    </location>
</feature>
<evidence type="ECO:0000256" key="16">
    <source>
        <dbReference type="PROSITE-ProRule" id="PRU10141"/>
    </source>
</evidence>
<evidence type="ECO:0000256" key="5">
    <source>
        <dbReference type="ARBA" id="ARBA00022618"/>
    </source>
</evidence>
<dbReference type="InterPro" id="IPR017441">
    <property type="entry name" value="Protein_kinase_ATP_BS"/>
</dbReference>
<dbReference type="PROSITE" id="PS00108">
    <property type="entry name" value="PROTEIN_KINASE_ST"/>
    <property type="match status" value="1"/>
</dbReference>
<dbReference type="SMART" id="SM00220">
    <property type="entry name" value="S_TKc"/>
    <property type="match status" value="1"/>
</dbReference>
<evidence type="ECO:0000256" key="15">
    <source>
        <dbReference type="ARBA" id="ARBA00049280"/>
    </source>
</evidence>
<evidence type="ECO:0000256" key="6">
    <source>
        <dbReference type="ARBA" id="ARBA00022679"/>
    </source>
</evidence>
<evidence type="ECO:0000256" key="10">
    <source>
        <dbReference type="ARBA" id="ARBA00022840"/>
    </source>
</evidence>
<evidence type="ECO:0000256" key="2">
    <source>
        <dbReference type="ARBA" id="ARBA00006485"/>
    </source>
</evidence>
<dbReference type="InterPro" id="IPR011009">
    <property type="entry name" value="Kinase-like_dom_sf"/>
</dbReference>
<name>A0ABM4D703_HYDVU</name>
<dbReference type="GeneID" id="100203266"/>
<dbReference type="CDD" id="cd07835">
    <property type="entry name" value="STKc_CDK1_CdkB_like"/>
    <property type="match status" value="1"/>
</dbReference>
<feature type="binding site" evidence="16">
    <location>
        <position position="45"/>
    </location>
    <ligand>
        <name>ATP</name>
        <dbReference type="ChEBI" id="CHEBI:30616"/>
    </ligand>
</feature>
<comment type="similarity">
    <text evidence="2">Belongs to the protein kinase superfamily. CMGC Ser/Thr protein kinase family. CDC2/CDKX subfamily.</text>
</comment>
<comment type="catalytic activity">
    <reaction evidence="14">
        <text>L-seryl-[protein] + ATP = O-phospho-L-seryl-[protein] + ADP + H(+)</text>
        <dbReference type="Rhea" id="RHEA:17989"/>
        <dbReference type="Rhea" id="RHEA-COMP:9863"/>
        <dbReference type="Rhea" id="RHEA-COMP:11604"/>
        <dbReference type="ChEBI" id="CHEBI:15378"/>
        <dbReference type="ChEBI" id="CHEBI:29999"/>
        <dbReference type="ChEBI" id="CHEBI:30616"/>
        <dbReference type="ChEBI" id="CHEBI:83421"/>
        <dbReference type="ChEBI" id="CHEBI:456216"/>
        <dbReference type="EC" id="2.7.11.22"/>
    </reaction>
</comment>
<dbReference type="PANTHER" id="PTHR24056:SF334">
    <property type="entry name" value="CYCLIN-DEPENDENT KINASE 1"/>
    <property type="match status" value="1"/>
</dbReference>
<dbReference type="Gene3D" id="1.10.510.10">
    <property type="entry name" value="Transferase(Phosphotransferase) domain 1"/>
    <property type="match status" value="1"/>
</dbReference>
<accession>A0ABM4D703</accession>
<evidence type="ECO:0000256" key="13">
    <source>
        <dbReference type="ARBA" id="ARBA00047811"/>
    </source>
</evidence>
<keyword evidence="19" id="KW-1185">Reference proteome</keyword>
<evidence type="ECO:0000313" key="21">
    <source>
        <dbReference type="RefSeq" id="XP_065670096.1"/>
    </source>
</evidence>
<keyword evidence="9 20" id="KW-0418">Kinase</keyword>
<organism evidence="19 21">
    <name type="scientific">Hydra vulgaris</name>
    <name type="common">Hydra</name>
    <name type="synonym">Hydra attenuata</name>
    <dbReference type="NCBI Taxonomy" id="6087"/>
    <lineage>
        <taxon>Eukaryota</taxon>
        <taxon>Metazoa</taxon>
        <taxon>Cnidaria</taxon>
        <taxon>Hydrozoa</taxon>
        <taxon>Hydroidolina</taxon>
        <taxon>Anthoathecata</taxon>
        <taxon>Aplanulata</taxon>
        <taxon>Hydridae</taxon>
        <taxon>Hydra</taxon>
    </lineage>
</organism>